<dbReference type="InterPro" id="IPR012796">
    <property type="entry name" value="Lysidine-tRNA-synth_C"/>
</dbReference>
<dbReference type="InterPro" id="IPR012094">
    <property type="entry name" value="tRNA_Ile_lys_synt"/>
</dbReference>
<proteinExistence type="inferred from homology"/>
<dbReference type="InterPro" id="IPR011063">
    <property type="entry name" value="TilS/TtcA_N"/>
</dbReference>
<reference evidence="10 11" key="1">
    <citation type="submission" date="2016-11" db="EMBL/GenBank/DDBJ databases">
        <authorList>
            <person name="Jaros S."/>
            <person name="Januszkiewicz K."/>
            <person name="Wedrychowicz H."/>
        </authorList>
    </citation>
    <scope>NUCLEOTIDE SEQUENCE [LARGE SCALE GENOMIC DNA]</scope>
    <source>
        <strain evidence="10 11">DSM 17477</strain>
    </source>
</reference>
<dbReference type="SMART" id="SM00977">
    <property type="entry name" value="TilS_C"/>
    <property type="match status" value="1"/>
</dbReference>
<evidence type="ECO:0000313" key="10">
    <source>
        <dbReference type="EMBL" id="SHJ31592.1"/>
    </source>
</evidence>
<evidence type="ECO:0000256" key="1">
    <source>
        <dbReference type="ARBA" id="ARBA00004496"/>
    </source>
</evidence>
<dbReference type="InterPro" id="IPR014729">
    <property type="entry name" value="Rossmann-like_a/b/a_fold"/>
</dbReference>
<dbReference type="HAMAP" id="MF_01161">
    <property type="entry name" value="tRNA_Ile_lys_synt"/>
    <property type="match status" value="1"/>
</dbReference>
<dbReference type="InterPro" id="IPR020825">
    <property type="entry name" value="Phe-tRNA_synthase-like_B3/B4"/>
</dbReference>
<evidence type="ECO:0000256" key="4">
    <source>
        <dbReference type="ARBA" id="ARBA00022694"/>
    </source>
</evidence>
<dbReference type="Proteomes" id="UP000184052">
    <property type="component" value="Unassembled WGS sequence"/>
</dbReference>
<dbReference type="NCBIfam" id="TIGR02432">
    <property type="entry name" value="lysidine_TilS_N"/>
    <property type="match status" value="1"/>
</dbReference>
<dbReference type="SUPFAM" id="SSF82829">
    <property type="entry name" value="MesJ substrate recognition domain-like"/>
    <property type="match status" value="1"/>
</dbReference>
<evidence type="ECO:0000313" key="11">
    <source>
        <dbReference type="Proteomes" id="UP000184052"/>
    </source>
</evidence>
<protein>
    <recommendedName>
        <fullName evidence="8">tRNA(Ile)-lysidine synthase</fullName>
        <ecNumber evidence="8">6.3.4.19</ecNumber>
    </recommendedName>
    <alternativeName>
        <fullName evidence="8">tRNA(Ile)-2-lysyl-cytidine synthase</fullName>
    </alternativeName>
    <alternativeName>
        <fullName evidence="8">tRNA(Ile)-lysidine synthetase</fullName>
    </alternativeName>
</protein>
<evidence type="ECO:0000256" key="8">
    <source>
        <dbReference type="HAMAP-Rule" id="MF_01161"/>
    </source>
</evidence>
<accession>A0A1M6IAV7</accession>
<organism evidence="10 11">
    <name type="scientific">Dethiosulfatibacter aminovorans DSM 17477</name>
    <dbReference type="NCBI Taxonomy" id="1121476"/>
    <lineage>
        <taxon>Bacteria</taxon>
        <taxon>Bacillati</taxon>
        <taxon>Bacillota</taxon>
        <taxon>Tissierellia</taxon>
        <taxon>Dethiosulfatibacter</taxon>
    </lineage>
</organism>
<dbReference type="Pfam" id="PF11734">
    <property type="entry name" value="TilS_C"/>
    <property type="match status" value="1"/>
</dbReference>
<dbReference type="AlphaFoldDB" id="A0A1M6IAV7"/>
<dbReference type="SUPFAM" id="SSF52402">
    <property type="entry name" value="Adenine nucleotide alpha hydrolases-like"/>
    <property type="match status" value="1"/>
</dbReference>
<keyword evidence="11" id="KW-1185">Reference proteome</keyword>
<dbReference type="Gene3D" id="1.20.59.20">
    <property type="match status" value="1"/>
</dbReference>
<comment type="domain">
    <text evidence="8">The N-terminal region contains the highly conserved SGGXDS motif, predicted to be a P-loop motif involved in ATP binding.</text>
</comment>
<comment type="catalytic activity">
    <reaction evidence="7 8">
        <text>cytidine(34) in tRNA(Ile2) + L-lysine + ATP = lysidine(34) in tRNA(Ile2) + AMP + diphosphate + H(+)</text>
        <dbReference type="Rhea" id="RHEA:43744"/>
        <dbReference type="Rhea" id="RHEA-COMP:10625"/>
        <dbReference type="Rhea" id="RHEA-COMP:10670"/>
        <dbReference type="ChEBI" id="CHEBI:15378"/>
        <dbReference type="ChEBI" id="CHEBI:30616"/>
        <dbReference type="ChEBI" id="CHEBI:32551"/>
        <dbReference type="ChEBI" id="CHEBI:33019"/>
        <dbReference type="ChEBI" id="CHEBI:82748"/>
        <dbReference type="ChEBI" id="CHEBI:83665"/>
        <dbReference type="ChEBI" id="CHEBI:456215"/>
        <dbReference type="EC" id="6.3.4.19"/>
    </reaction>
</comment>
<keyword evidence="4 8" id="KW-0819">tRNA processing</keyword>
<dbReference type="EMBL" id="FQZL01000016">
    <property type="protein sequence ID" value="SHJ31592.1"/>
    <property type="molecule type" value="Genomic_DNA"/>
</dbReference>
<keyword evidence="6 8" id="KW-0067">ATP-binding</keyword>
<dbReference type="PANTHER" id="PTHR43033">
    <property type="entry name" value="TRNA(ILE)-LYSIDINE SYNTHASE-RELATED"/>
    <property type="match status" value="1"/>
</dbReference>
<dbReference type="GO" id="GO:0032267">
    <property type="term" value="F:tRNA(Ile)-lysidine synthase activity"/>
    <property type="evidence" value="ECO:0007669"/>
    <property type="project" value="UniProtKB-EC"/>
</dbReference>
<dbReference type="EC" id="6.3.4.19" evidence="8"/>
<keyword evidence="2 8" id="KW-0963">Cytoplasm</keyword>
<evidence type="ECO:0000256" key="6">
    <source>
        <dbReference type="ARBA" id="ARBA00022840"/>
    </source>
</evidence>
<evidence type="ECO:0000256" key="2">
    <source>
        <dbReference type="ARBA" id="ARBA00022490"/>
    </source>
</evidence>
<dbReference type="OrthoDB" id="9807403at2"/>
<name>A0A1M6IAV7_9FIRM</name>
<dbReference type="NCBIfam" id="TIGR02433">
    <property type="entry name" value="lysidine_TilS_C"/>
    <property type="match status" value="1"/>
</dbReference>
<dbReference type="PANTHER" id="PTHR43033:SF1">
    <property type="entry name" value="TRNA(ILE)-LYSIDINE SYNTHASE-RELATED"/>
    <property type="match status" value="1"/>
</dbReference>
<evidence type="ECO:0000256" key="5">
    <source>
        <dbReference type="ARBA" id="ARBA00022741"/>
    </source>
</evidence>
<dbReference type="Gene3D" id="3.50.40.10">
    <property type="entry name" value="Phenylalanyl-trna Synthetase, Chain B, domain 3"/>
    <property type="match status" value="1"/>
</dbReference>
<dbReference type="RefSeq" id="WP_073049692.1">
    <property type="nucleotide sequence ID" value="NZ_FQZL01000016.1"/>
</dbReference>
<gene>
    <name evidence="8" type="primary">tilS</name>
    <name evidence="10" type="ORF">SAMN02745751_02264</name>
</gene>
<feature type="domain" description="Lysidine-tRNA(Ile) synthetase C-terminal" evidence="9">
    <location>
        <begin position="378"/>
        <end position="450"/>
    </location>
</feature>
<evidence type="ECO:0000256" key="3">
    <source>
        <dbReference type="ARBA" id="ARBA00022598"/>
    </source>
</evidence>
<comment type="subcellular location">
    <subcellularLocation>
        <location evidence="1 8">Cytoplasm</location>
    </subcellularLocation>
</comment>
<evidence type="ECO:0000259" key="9">
    <source>
        <dbReference type="SMART" id="SM00977"/>
    </source>
</evidence>
<evidence type="ECO:0000256" key="7">
    <source>
        <dbReference type="ARBA" id="ARBA00048539"/>
    </source>
</evidence>
<dbReference type="Gene3D" id="3.40.50.620">
    <property type="entry name" value="HUPs"/>
    <property type="match status" value="1"/>
</dbReference>
<sequence length="455" mass="52954">MEKRVKYNLIKNCGIRENDNILLGLSGGPDSVFLFHMLRLLKDELGYNLYCAHVNHLYRGEDAYSDEKFAKDLCEKHGFKCYLLRKHASEYAEELNMTEEEAGRKMRYDFFNCILNELGGGYISTAHNYNDQVETLLQRIIRGTGIDGLSGMEFRARNIVRPILDVKRKELEDYLHGNDYEYCIDKTNLEAIYGRNRIRLDFIPYVEQNYNPKFQDSIFRLSQTVKNDREIIEESVKKAYEEVLESENKAVRLDLERFNLLVKGLKTRVLRHAIENLKGNLVNVEFSHLEQVLSICERKNTGKTVTLPGNISIGIEYSQIVVKTKEEVKDYVYNVSKGKTVIIREAEAELKTYITDDGNFDKSPNRIFVDCDKIKGGLVVRNRRPGDRFVPLGMKGQKKLKDFFIDERIPRDKRNKVPVLADEENIIWIAGYRMSDLYKIDKNTEKVLVIEIKEI</sequence>
<dbReference type="GO" id="GO:0005737">
    <property type="term" value="C:cytoplasm"/>
    <property type="evidence" value="ECO:0007669"/>
    <property type="project" value="UniProtKB-SubCell"/>
</dbReference>
<dbReference type="GO" id="GO:0006400">
    <property type="term" value="P:tRNA modification"/>
    <property type="evidence" value="ECO:0007669"/>
    <property type="project" value="UniProtKB-UniRule"/>
</dbReference>
<dbReference type="SUPFAM" id="SSF56037">
    <property type="entry name" value="PheT/TilS domain"/>
    <property type="match status" value="1"/>
</dbReference>
<dbReference type="Pfam" id="PF01171">
    <property type="entry name" value="ATP_bind_3"/>
    <property type="match status" value="1"/>
</dbReference>
<dbReference type="GO" id="GO:0005524">
    <property type="term" value="F:ATP binding"/>
    <property type="evidence" value="ECO:0007669"/>
    <property type="project" value="UniProtKB-UniRule"/>
</dbReference>
<keyword evidence="5 8" id="KW-0547">Nucleotide-binding</keyword>
<dbReference type="InterPro" id="IPR012795">
    <property type="entry name" value="tRNA_Ile_lys_synt_N"/>
</dbReference>
<dbReference type="CDD" id="cd01992">
    <property type="entry name" value="TilS_N"/>
    <property type="match status" value="1"/>
</dbReference>
<comment type="similarity">
    <text evidence="8">Belongs to the tRNA(Ile)-lysidine synthase family.</text>
</comment>
<feature type="binding site" evidence="8">
    <location>
        <begin position="26"/>
        <end position="31"/>
    </location>
    <ligand>
        <name>ATP</name>
        <dbReference type="ChEBI" id="CHEBI:30616"/>
    </ligand>
</feature>
<comment type="function">
    <text evidence="8">Ligates lysine onto the cytidine present at position 34 of the AUA codon-specific tRNA(Ile) that contains the anticodon CAU, in an ATP-dependent manner. Cytidine is converted to lysidine, thus changing the amino acid specificity of the tRNA from methionine to isoleucine.</text>
</comment>
<dbReference type="STRING" id="1121476.SAMN02745751_02264"/>
<keyword evidence="3 8" id="KW-0436">Ligase</keyword>